<protein>
    <submittedName>
        <fullName evidence="1">Uncharacterized protein</fullName>
    </submittedName>
</protein>
<evidence type="ECO:0000313" key="1">
    <source>
        <dbReference type="EMBL" id="GMH01047.1"/>
    </source>
</evidence>
<proteinExistence type="predicted"/>
<gene>
    <name evidence="1" type="ORF">Nepgr_002886</name>
</gene>
<comment type="caution">
    <text evidence="1">The sequence shown here is derived from an EMBL/GenBank/DDBJ whole genome shotgun (WGS) entry which is preliminary data.</text>
</comment>
<name>A0AAD3P7X4_NEPGR</name>
<dbReference type="Proteomes" id="UP001279734">
    <property type="component" value="Unassembled WGS sequence"/>
</dbReference>
<dbReference type="AlphaFoldDB" id="A0AAD3P7X4"/>
<keyword evidence="2" id="KW-1185">Reference proteome</keyword>
<evidence type="ECO:0000313" key="2">
    <source>
        <dbReference type="Proteomes" id="UP001279734"/>
    </source>
</evidence>
<sequence length="246" mass="26572">MDRHPSLLLTDGALDVLELVASPNGDVSALASPVEIEVAYHGKPVHQVKGRDANMDFQRAVDKSEDKSANQNTVGRKQIRRGENLTPLFAEQDSSHTSLHSGVVVGGFQNQSDIGVHAGAEKALPEKLGSAVEHPLDQSVEHPSDAVSFKLLENNQWGIMPPADYAAETHQLSVSDHVAGHLDLKMNDKESPFPMNNLFSVLQDPVESCEHEDCVDPVGRIVMNTQPPPEATEISLLALACPEIEG</sequence>
<reference evidence="1" key="1">
    <citation type="submission" date="2023-05" db="EMBL/GenBank/DDBJ databases">
        <title>Nepenthes gracilis genome sequencing.</title>
        <authorList>
            <person name="Fukushima K."/>
        </authorList>
    </citation>
    <scope>NUCLEOTIDE SEQUENCE</scope>
    <source>
        <strain evidence="1">SING2019-196</strain>
    </source>
</reference>
<dbReference type="EMBL" id="BSYO01000002">
    <property type="protein sequence ID" value="GMH01047.1"/>
    <property type="molecule type" value="Genomic_DNA"/>
</dbReference>
<organism evidence="1 2">
    <name type="scientific">Nepenthes gracilis</name>
    <name type="common">Slender pitcher plant</name>
    <dbReference type="NCBI Taxonomy" id="150966"/>
    <lineage>
        <taxon>Eukaryota</taxon>
        <taxon>Viridiplantae</taxon>
        <taxon>Streptophyta</taxon>
        <taxon>Embryophyta</taxon>
        <taxon>Tracheophyta</taxon>
        <taxon>Spermatophyta</taxon>
        <taxon>Magnoliopsida</taxon>
        <taxon>eudicotyledons</taxon>
        <taxon>Gunneridae</taxon>
        <taxon>Pentapetalae</taxon>
        <taxon>Caryophyllales</taxon>
        <taxon>Nepenthaceae</taxon>
        <taxon>Nepenthes</taxon>
    </lineage>
</organism>
<accession>A0AAD3P7X4</accession>